<dbReference type="InterPro" id="IPR036770">
    <property type="entry name" value="Ankyrin_rpt-contain_sf"/>
</dbReference>
<keyword evidence="2" id="KW-0040">ANK repeat</keyword>
<evidence type="ECO:0000256" key="1">
    <source>
        <dbReference type="ARBA" id="ARBA00022737"/>
    </source>
</evidence>
<keyword evidence="4" id="KW-1185">Reference proteome</keyword>
<protein>
    <submittedName>
        <fullName evidence="3">Uncharacterized protein</fullName>
    </submittedName>
</protein>
<dbReference type="InterPro" id="IPR002110">
    <property type="entry name" value="Ankyrin_rpt"/>
</dbReference>
<evidence type="ECO:0000256" key="2">
    <source>
        <dbReference type="ARBA" id="ARBA00023043"/>
    </source>
</evidence>
<evidence type="ECO:0000313" key="3">
    <source>
        <dbReference type="EMBL" id="CAK9050760.1"/>
    </source>
</evidence>
<evidence type="ECO:0000313" key="4">
    <source>
        <dbReference type="Proteomes" id="UP001642484"/>
    </source>
</evidence>
<comment type="caution">
    <text evidence="3">The sequence shown here is derived from an EMBL/GenBank/DDBJ whole genome shotgun (WGS) entry which is preliminary data.</text>
</comment>
<dbReference type="Gene3D" id="1.25.40.20">
    <property type="entry name" value="Ankyrin repeat-containing domain"/>
    <property type="match status" value="1"/>
</dbReference>
<gene>
    <name evidence="3" type="ORF">CCMP2556_LOCUS25852</name>
</gene>
<sequence length="130" mass="14123">MGRPALVAAAGNRRAPATRRTQLLRALLQQRAQPEARSADGWDALMWSAQLGNCEDCRILLEARASPNAVSSDGTSPLLCAVRADAAPLEVVKLLLAYRADPALVPMQSPFDEYVDMDVREALARAPQQR</sequence>
<dbReference type="SUPFAM" id="SSF48403">
    <property type="entry name" value="Ankyrin repeat"/>
    <property type="match status" value="1"/>
</dbReference>
<keyword evidence="1" id="KW-0677">Repeat</keyword>
<dbReference type="SMART" id="SM00248">
    <property type="entry name" value="ANK"/>
    <property type="match status" value="3"/>
</dbReference>
<name>A0ABP0MH18_9DINO</name>
<proteinExistence type="predicted"/>
<organism evidence="3 4">
    <name type="scientific">Durusdinium trenchii</name>
    <dbReference type="NCBI Taxonomy" id="1381693"/>
    <lineage>
        <taxon>Eukaryota</taxon>
        <taxon>Sar</taxon>
        <taxon>Alveolata</taxon>
        <taxon>Dinophyceae</taxon>
        <taxon>Suessiales</taxon>
        <taxon>Symbiodiniaceae</taxon>
        <taxon>Durusdinium</taxon>
    </lineage>
</organism>
<reference evidence="3 4" key="1">
    <citation type="submission" date="2024-02" db="EMBL/GenBank/DDBJ databases">
        <authorList>
            <person name="Chen Y."/>
            <person name="Shah S."/>
            <person name="Dougan E. K."/>
            <person name="Thang M."/>
            <person name="Chan C."/>
        </authorList>
    </citation>
    <scope>NUCLEOTIDE SEQUENCE [LARGE SCALE GENOMIC DNA]</scope>
</reference>
<dbReference type="PANTHER" id="PTHR24171">
    <property type="entry name" value="ANKYRIN REPEAT DOMAIN-CONTAINING PROTEIN 39-RELATED"/>
    <property type="match status" value="1"/>
</dbReference>
<dbReference type="EMBL" id="CAXAMN010017569">
    <property type="protein sequence ID" value="CAK9050760.1"/>
    <property type="molecule type" value="Genomic_DNA"/>
</dbReference>
<dbReference type="Proteomes" id="UP001642484">
    <property type="component" value="Unassembled WGS sequence"/>
</dbReference>
<dbReference type="Pfam" id="PF12796">
    <property type="entry name" value="Ank_2"/>
    <property type="match status" value="1"/>
</dbReference>
<accession>A0ABP0MH18</accession>